<dbReference type="Pfam" id="PF07732">
    <property type="entry name" value="Cu-oxidase_3"/>
    <property type="match status" value="1"/>
</dbReference>
<evidence type="ECO:0000256" key="4">
    <source>
        <dbReference type="ARBA" id="ARBA00023008"/>
    </source>
</evidence>
<keyword evidence="2" id="KW-0479">Metal-binding</keyword>
<feature type="region of interest" description="Disordered" evidence="5">
    <location>
        <begin position="468"/>
        <end position="497"/>
    </location>
</feature>
<keyword evidence="4" id="KW-0186">Copper</keyword>
<reference evidence="7 8" key="1">
    <citation type="submission" date="2023-02" db="EMBL/GenBank/DDBJ databases">
        <title>LHISI_Scaffold_Assembly.</title>
        <authorList>
            <person name="Stuart O.P."/>
            <person name="Cleave R."/>
            <person name="Magrath M.J.L."/>
            <person name="Mikheyev A.S."/>
        </authorList>
    </citation>
    <scope>NUCLEOTIDE SEQUENCE [LARGE SCALE GENOMIC DNA]</scope>
    <source>
        <strain evidence="7">Daus_M_001</strain>
        <tissue evidence="7">Leg muscle</tissue>
    </source>
</reference>
<feature type="region of interest" description="Disordered" evidence="5">
    <location>
        <begin position="39"/>
        <end position="64"/>
    </location>
</feature>
<keyword evidence="8" id="KW-1185">Reference proteome</keyword>
<dbReference type="InterPro" id="IPR011707">
    <property type="entry name" value="Cu-oxidase-like_N"/>
</dbReference>
<dbReference type="Proteomes" id="UP001159363">
    <property type="component" value="Chromosome 10"/>
</dbReference>
<sequence>MLSRGRNRLTSKEQKDKAFTLLSFQTTLRHSNGRLNSAPTFCADDERTPATRGGRSQRSVPPAAGMGTTAAIMLLVDPGDACTNSSFASAVKGLILLSCRATEIRASVACVVCRQVCVGDVVVADVWNRVPGQQLSVHWPGLRQSGTPHMDGVPMVTQCPVPANSRYRYVTRAADPGTHLYRAHSGELHPATPPCTSLLQQDNLHPAINSGMDPRVQGPRSEGAIRATVTRTPGALIAPTRKARGVSVPNAHEDNDLSHFNMSVMFPLPTFRLPRIITSKFHETCVTDVPPENAAANTVFEWCVRSAVAVSHQAAGVLGAVIVRQPPGEDMHESFHDHDLEEHTLLLSTAAGATGPTSILVSGKVRALAAPRRNSVFEVSMKQRRNERVGEMGDPREDPPTNGIVRHGSQMQKSGVTWPGFCTWIASVRGEQANISETCLLADDEGQWRQRSKVAGAGGTQVQTAIDCGGGHRLPHAAEDRPASSASRRQGWQPDISIAPEATPPFPRLAYHKIEHNAYANVTLEGVVGEEICGINSQYQLMRASRLLDVVLEIPPEIMNNSELRCETPMAQNFPNFSTDKKCITGSSEDTYAKGTTLLLKANQPAATYKMRVKGYNHCSNVYGEAEVVYRAGGSSNDMYEDKLQTTDDEVRHTLIKGHIYLKTFLRA</sequence>
<protein>
    <recommendedName>
        <fullName evidence="6">Plastocyanin-like domain-containing protein</fullName>
    </recommendedName>
</protein>
<dbReference type="SUPFAM" id="SSF49503">
    <property type="entry name" value="Cupredoxins"/>
    <property type="match status" value="1"/>
</dbReference>
<evidence type="ECO:0000313" key="7">
    <source>
        <dbReference type="EMBL" id="KAJ8873342.1"/>
    </source>
</evidence>
<evidence type="ECO:0000256" key="1">
    <source>
        <dbReference type="ARBA" id="ARBA00010609"/>
    </source>
</evidence>
<dbReference type="Gene3D" id="2.60.40.420">
    <property type="entry name" value="Cupredoxins - blue copper proteins"/>
    <property type="match status" value="1"/>
</dbReference>
<evidence type="ECO:0000256" key="3">
    <source>
        <dbReference type="ARBA" id="ARBA00023002"/>
    </source>
</evidence>
<dbReference type="PANTHER" id="PTHR11709:SF394">
    <property type="entry name" value="FI03373P-RELATED"/>
    <property type="match status" value="1"/>
</dbReference>
<gene>
    <name evidence="7" type="ORF">PR048_026976</name>
</gene>
<feature type="domain" description="Plastocyanin-like" evidence="6">
    <location>
        <begin position="116"/>
        <end position="187"/>
    </location>
</feature>
<organism evidence="7 8">
    <name type="scientific">Dryococelus australis</name>
    <dbReference type="NCBI Taxonomy" id="614101"/>
    <lineage>
        <taxon>Eukaryota</taxon>
        <taxon>Metazoa</taxon>
        <taxon>Ecdysozoa</taxon>
        <taxon>Arthropoda</taxon>
        <taxon>Hexapoda</taxon>
        <taxon>Insecta</taxon>
        <taxon>Pterygota</taxon>
        <taxon>Neoptera</taxon>
        <taxon>Polyneoptera</taxon>
        <taxon>Phasmatodea</taxon>
        <taxon>Verophasmatodea</taxon>
        <taxon>Anareolatae</taxon>
        <taxon>Phasmatidae</taxon>
        <taxon>Eurycanthinae</taxon>
        <taxon>Dryococelus</taxon>
    </lineage>
</organism>
<comment type="caution">
    <text evidence="7">The sequence shown here is derived from an EMBL/GenBank/DDBJ whole genome shotgun (WGS) entry which is preliminary data.</text>
</comment>
<dbReference type="PANTHER" id="PTHR11709">
    <property type="entry name" value="MULTI-COPPER OXIDASE"/>
    <property type="match status" value="1"/>
</dbReference>
<evidence type="ECO:0000256" key="5">
    <source>
        <dbReference type="SAM" id="MobiDB-lite"/>
    </source>
</evidence>
<keyword evidence="3" id="KW-0560">Oxidoreductase</keyword>
<comment type="similarity">
    <text evidence="1">Belongs to the multicopper oxidase family.</text>
</comment>
<dbReference type="EMBL" id="JARBHB010000011">
    <property type="protein sequence ID" value="KAJ8873342.1"/>
    <property type="molecule type" value="Genomic_DNA"/>
</dbReference>
<accession>A0ABQ9GMR8</accession>
<dbReference type="InterPro" id="IPR045087">
    <property type="entry name" value="Cu-oxidase_fam"/>
</dbReference>
<name>A0ABQ9GMR8_9NEOP</name>
<evidence type="ECO:0000259" key="6">
    <source>
        <dbReference type="Pfam" id="PF07732"/>
    </source>
</evidence>
<evidence type="ECO:0000256" key="2">
    <source>
        <dbReference type="ARBA" id="ARBA00022723"/>
    </source>
</evidence>
<evidence type="ECO:0000313" key="8">
    <source>
        <dbReference type="Proteomes" id="UP001159363"/>
    </source>
</evidence>
<proteinExistence type="inferred from homology"/>
<dbReference type="InterPro" id="IPR008972">
    <property type="entry name" value="Cupredoxin"/>
</dbReference>